<dbReference type="OrthoDB" id="3685619at2"/>
<accession>A0A1W2D1M3</accession>
<keyword evidence="1" id="KW-0812">Transmembrane</keyword>
<dbReference type="EMBL" id="FWYC01000006">
    <property type="protein sequence ID" value="SMC91535.1"/>
    <property type="molecule type" value="Genomic_DNA"/>
</dbReference>
<dbReference type="NCBIfam" id="NF042915">
    <property type="entry name" value="MAB_1171c_fam"/>
    <property type="match status" value="1"/>
</dbReference>
<feature type="transmembrane region" description="Helical" evidence="1">
    <location>
        <begin position="92"/>
        <end position="111"/>
    </location>
</feature>
<evidence type="ECO:0000313" key="3">
    <source>
        <dbReference type="EMBL" id="SMC91535.1"/>
    </source>
</evidence>
<dbReference type="eggNOG" id="ENOG5030I0P">
    <property type="taxonomic scope" value="Bacteria"/>
</dbReference>
<feature type="transmembrane region" description="Helical" evidence="1">
    <location>
        <begin position="154"/>
        <end position="173"/>
    </location>
</feature>
<organism evidence="3 4">
    <name type="scientific">Lentzea albidocapillata</name>
    <dbReference type="NCBI Taxonomy" id="40571"/>
    <lineage>
        <taxon>Bacteria</taxon>
        <taxon>Bacillati</taxon>
        <taxon>Actinomycetota</taxon>
        <taxon>Actinomycetes</taxon>
        <taxon>Pseudonocardiales</taxon>
        <taxon>Pseudonocardiaceae</taxon>
        <taxon>Lentzea</taxon>
    </lineage>
</organism>
<dbReference type="Proteomes" id="UP000192840">
    <property type="component" value="Unassembled WGS sequence"/>
</dbReference>
<feature type="transmembrane region" description="Helical" evidence="1">
    <location>
        <begin position="123"/>
        <end position="142"/>
    </location>
</feature>
<protein>
    <recommendedName>
        <fullName evidence="2">DUF6545 domain-containing protein</fullName>
    </recommendedName>
</protein>
<keyword evidence="4" id="KW-1185">Reference proteome</keyword>
<evidence type="ECO:0000313" key="4">
    <source>
        <dbReference type="Proteomes" id="UP000192840"/>
    </source>
</evidence>
<feature type="transmembrane region" description="Helical" evidence="1">
    <location>
        <begin position="193"/>
        <end position="219"/>
    </location>
</feature>
<feature type="domain" description="DUF6545" evidence="2">
    <location>
        <begin position="218"/>
        <end position="336"/>
    </location>
</feature>
<dbReference type="InterPro" id="IPR050039">
    <property type="entry name" value="MAB_1171c-like"/>
</dbReference>
<reference evidence="4" key="1">
    <citation type="submission" date="2017-04" db="EMBL/GenBank/DDBJ databases">
        <authorList>
            <person name="Varghese N."/>
            <person name="Submissions S."/>
        </authorList>
    </citation>
    <scope>NUCLEOTIDE SEQUENCE [LARGE SCALE GENOMIC DNA]</scope>
    <source>
        <strain evidence="4">DSM 44073</strain>
    </source>
</reference>
<evidence type="ECO:0000256" key="1">
    <source>
        <dbReference type="SAM" id="Phobius"/>
    </source>
</evidence>
<gene>
    <name evidence="3" type="ORF">SAMN05660733_02655</name>
</gene>
<name>A0A1W2D1M3_9PSEU</name>
<dbReference type="AlphaFoldDB" id="A0A1W2D1M3"/>
<keyword evidence="1" id="KW-1133">Transmembrane helix</keyword>
<keyword evidence="1" id="KW-0472">Membrane</keyword>
<evidence type="ECO:0000259" key="2">
    <source>
        <dbReference type="Pfam" id="PF20182"/>
    </source>
</evidence>
<proteinExistence type="predicted"/>
<dbReference type="STRING" id="40571.SAMN05660733_02655"/>
<dbReference type="RefSeq" id="WP_030478681.1">
    <property type="nucleotide sequence ID" value="NZ_FWYC01000006.1"/>
</dbReference>
<dbReference type="InterPro" id="IPR046675">
    <property type="entry name" value="DUF6545"/>
</dbReference>
<sequence length="347" mass="38011">MGELLLRYVPPAVAWLMVFSWRDGQDAIRRLFLGLAVSLTALTPAVQLAVGHLTGTATLARLAGHAGMVLVAWSAHDLLAHLNGLRRSRWSTWWTAGMFGVMCLCFALKPSLLPQAPWVLEYWTAYLLALAPAFGNVIRLGLRYARTTSGRALRSGLHLIVAGAAMALVYLVNRVVRVGSSRFEFAYPLGWNFWMSAVLPNAAHVVVLVGAAVPAVAAWRRRYRQYTRLEPLWRALADADPRIALNPRVGWWNMRMRLYRRVIEIRDGLLDLQPCRDADVAAAARAAAASPAQVEAAVVAAAIRARGMTPPRVEPGAGAPDLDGDTAFLCEVSDAFSLLDDRRVLQA</sequence>
<feature type="transmembrane region" description="Helical" evidence="1">
    <location>
        <begin position="31"/>
        <end position="50"/>
    </location>
</feature>
<dbReference type="Pfam" id="PF20182">
    <property type="entry name" value="DUF6545"/>
    <property type="match status" value="1"/>
</dbReference>
<feature type="transmembrane region" description="Helical" evidence="1">
    <location>
        <begin position="62"/>
        <end position="80"/>
    </location>
</feature>